<reference evidence="1 2" key="1">
    <citation type="submission" date="2018-06" db="EMBL/GenBank/DDBJ databases">
        <authorList>
            <consortium name="Pathogen Informatics"/>
            <person name="Doyle S."/>
        </authorList>
    </citation>
    <scope>NUCLEOTIDE SEQUENCE [LARGE SCALE GENOMIC DNA]</scope>
    <source>
        <strain evidence="1 2">NCTC11091</strain>
    </source>
</reference>
<dbReference type="PANTHER" id="PTHR12475:SF4">
    <property type="entry name" value="PROTEIN THEM6"/>
    <property type="match status" value="1"/>
</dbReference>
<dbReference type="RefSeq" id="WP_067058850.1">
    <property type="nucleotide sequence ID" value="NZ_MXAO01000008.1"/>
</dbReference>
<dbReference type="EMBL" id="UGQA01000001">
    <property type="protein sequence ID" value="STY95265.1"/>
    <property type="molecule type" value="Genomic_DNA"/>
</dbReference>
<evidence type="ECO:0000313" key="2">
    <source>
        <dbReference type="Proteomes" id="UP000255193"/>
    </source>
</evidence>
<protein>
    <submittedName>
        <fullName evidence="1">Thioesterase superfamily</fullName>
    </submittedName>
</protein>
<organism evidence="1 2">
    <name type="scientific">Faucicola atlantae</name>
    <dbReference type="NCBI Taxonomy" id="34059"/>
    <lineage>
        <taxon>Bacteria</taxon>
        <taxon>Pseudomonadati</taxon>
        <taxon>Pseudomonadota</taxon>
        <taxon>Gammaproteobacteria</taxon>
        <taxon>Moraxellales</taxon>
        <taxon>Moraxellaceae</taxon>
        <taxon>Faucicola</taxon>
    </lineage>
</organism>
<sequence>MYPYIRFGQTIVNGLVQAVKGQRLKLTDTSEIHFRASVTDIDNFFEMNNGRILTLFDLGRTDLTIRTGLGKKLLRHGWGVVVAGSSIQYRKRVRWHDPITIKTRLVGIDARWIYIEQTMWVKGHATSMALIRAGVTNFATGKVIATDKVLDAIGLSGLEMPPEAWVQAWIEADKLRPYPEPVSDQQDQQQNKH</sequence>
<dbReference type="PANTHER" id="PTHR12475">
    <property type="match status" value="1"/>
</dbReference>
<dbReference type="Pfam" id="PF13279">
    <property type="entry name" value="4HBT_2"/>
    <property type="match status" value="1"/>
</dbReference>
<dbReference type="AlphaFoldDB" id="A0A378Q3M5"/>
<name>A0A378Q3M5_9GAMM</name>
<dbReference type="InterPro" id="IPR029069">
    <property type="entry name" value="HotDog_dom_sf"/>
</dbReference>
<accession>A0A378Q3M5</accession>
<proteinExistence type="predicted"/>
<dbReference type="InterPro" id="IPR051490">
    <property type="entry name" value="THEM6_lcsJ_thioesterase"/>
</dbReference>
<gene>
    <name evidence="1" type="ORF">NCTC11091_01059</name>
</gene>
<dbReference type="Proteomes" id="UP000255193">
    <property type="component" value="Unassembled WGS sequence"/>
</dbReference>
<dbReference type="CDD" id="cd00586">
    <property type="entry name" value="4HBT"/>
    <property type="match status" value="1"/>
</dbReference>
<dbReference type="Gene3D" id="3.10.129.10">
    <property type="entry name" value="Hotdog Thioesterase"/>
    <property type="match status" value="1"/>
</dbReference>
<evidence type="ECO:0000313" key="1">
    <source>
        <dbReference type="EMBL" id="STY95265.1"/>
    </source>
</evidence>
<dbReference type="SUPFAM" id="SSF54637">
    <property type="entry name" value="Thioesterase/thiol ester dehydrase-isomerase"/>
    <property type="match status" value="1"/>
</dbReference>